<protein>
    <submittedName>
        <fullName evidence="2">Uncharacterized protein</fullName>
    </submittedName>
</protein>
<feature type="compositionally biased region" description="Low complexity" evidence="1">
    <location>
        <begin position="1095"/>
        <end position="1106"/>
    </location>
</feature>
<feature type="region of interest" description="Disordered" evidence="1">
    <location>
        <begin position="631"/>
        <end position="692"/>
    </location>
</feature>
<dbReference type="OrthoDB" id="552875at2759"/>
<organism evidence="2 3">
    <name type="scientific">Pleodorina starrii</name>
    <dbReference type="NCBI Taxonomy" id="330485"/>
    <lineage>
        <taxon>Eukaryota</taxon>
        <taxon>Viridiplantae</taxon>
        <taxon>Chlorophyta</taxon>
        <taxon>core chlorophytes</taxon>
        <taxon>Chlorophyceae</taxon>
        <taxon>CS clade</taxon>
        <taxon>Chlamydomonadales</taxon>
        <taxon>Volvocaceae</taxon>
        <taxon>Pleodorina</taxon>
    </lineage>
</organism>
<feature type="region of interest" description="Disordered" evidence="1">
    <location>
        <begin position="1095"/>
        <end position="1119"/>
    </location>
</feature>
<feature type="region of interest" description="Disordered" evidence="1">
    <location>
        <begin position="38"/>
        <end position="68"/>
    </location>
</feature>
<reference evidence="2 3" key="1">
    <citation type="journal article" date="2023" name="Commun. Biol.">
        <title>Reorganization of the ancestral sex-determining regions during the evolution of trioecy in Pleodorina starrii.</title>
        <authorList>
            <person name="Takahashi K."/>
            <person name="Suzuki S."/>
            <person name="Kawai-Toyooka H."/>
            <person name="Yamamoto K."/>
            <person name="Hamaji T."/>
            <person name="Ootsuki R."/>
            <person name="Yamaguchi H."/>
            <person name="Kawachi M."/>
            <person name="Higashiyama T."/>
            <person name="Nozaki H."/>
        </authorList>
    </citation>
    <scope>NUCLEOTIDE SEQUENCE [LARGE SCALE GENOMIC DNA]</scope>
    <source>
        <strain evidence="2 3">NIES-4479</strain>
    </source>
</reference>
<feature type="region of interest" description="Disordered" evidence="1">
    <location>
        <begin position="530"/>
        <end position="556"/>
    </location>
</feature>
<keyword evidence="3" id="KW-1185">Reference proteome</keyword>
<name>A0A9W6F206_9CHLO</name>
<feature type="compositionally biased region" description="Low complexity" evidence="1">
    <location>
        <begin position="543"/>
        <end position="552"/>
    </location>
</feature>
<feature type="compositionally biased region" description="Basic and acidic residues" evidence="1">
    <location>
        <begin position="674"/>
        <end position="683"/>
    </location>
</feature>
<feature type="compositionally biased region" description="Low complexity" evidence="1">
    <location>
        <begin position="822"/>
        <end position="846"/>
    </location>
</feature>
<feature type="region of interest" description="Disordered" evidence="1">
    <location>
        <begin position="822"/>
        <end position="862"/>
    </location>
</feature>
<accession>A0A9W6F206</accession>
<gene>
    <name evidence="2" type="primary">PLEST003664</name>
    <name evidence="2" type="ORF">PLESTB_000661400</name>
</gene>
<proteinExistence type="predicted"/>
<dbReference type="AlphaFoldDB" id="A0A9W6F206"/>
<evidence type="ECO:0000256" key="1">
    <source>
        <dbReference type="SAM" id="MobiDB-lite"/>
    </source>
</evidence>
<feature type="region of interest" description="Disordered" evidence="1">
    <location>
        <begin position="147"/>
        <end position="183"/>
    </location>
</feature>
<sequence>MRQRLGVACESPNSFLGQLHPLRTPSAAPSLTRALPFSNPRGPVGNCATNSSHTRTVDNDSRPSATPGDAPAKHLFHGNVANNAVMAAPAARGQISPADARSTAMTAFTTTTIAAAAPDGPALLEDLLLEHIHRAPAGMADRIAAASERHENRQRRNGHLGASQPGSPKPTQQKSPQVLPHDPESSRFWEARLLSRACQSLAFHISSHFHVPAAHADPLSSVLNTTPATPLAPTITATAGSLVSSSTGFGPSPPVTAAGTAATTSLLPPPLSPLPAGGFGADPASQHGDLYGMYDNLPAVYALKAVAGALVDPALWRAPSPALPPSTSTSPLQPIQGPHSEAPSAVNALVHVVADALLRLAHACGHSGCYNLAGPPPPPRSPGGGGGGATAAAAATAGCPAPPLVGVSFATGRQRTRLYDMACSAGDVDVGALASVPGSAAAAMLVLLAAAQPPRHPAVAAAMAAAALPPGNAAATSGGGGGPPTIPAALLARYLRVGSRSHNPLDTVRVMWALLRLQLPGAGSLLLPMQPGGDGDGGDVEDSGSGAAAVSPPSDPMTQLAAVLSRQLRNRDRALGALRAAPPGELCGTWQLAVQTLVLLRDRAAAAERSAAALAQLDSALALLEATLTGSSSSGSEIRSGSAPESGSGSGSGSTSPAHASSRNGAGDGRRRRACGEEARAGDGDGGEAPAVDSGGVAVEALQAFLELCGEVAAARGAAAAAAGPAAPAAAPAAAAASAAAGSFLAAAAPAAAPAWDVLPRSDAEWRAVLEDTEQRAALLMSTWPELRRLVETREPTEPPSPYGAGVQQQLQLQQQQQQLQQQQLQGGAQAAAAEGRGRQGAAVAEEPGEGGSENAASAAAVSSGPTDCAAVAEPAVAAHQRRRLRLHLQSYSAMHFRTLELLYRAVKAQAPDATLLAPLSAPEAAAAAAAAASAGSTATAIPAAAAGTSAAAAAAASQRILDAVALPYSASVDMVFTDARGRRVGLCLAHLGASRRAPGELAVLQYALRGWPEADAAAAQQGFRAARAVAAAAAASAKARAAQTAAAAAAAATAFAVVGAAAAAAAAATAGDATTGPWNGAAAAAAASSDSAAAALRTAPPAHASSRQHDGGRGGADAGAYDNGDVLGSAECTLVEATAAALEADAAAVAAAPGVAAAAAAEAADAAAAVVGPPPSGPDGNPGHSHQIQDLDLDDIVVLELDHDWFHLRESYYGHVRQQGKWDEGVRQAIGGAMSYTELPWEAQLDMAWHSLAGAGVELPIRVFA</sequence>
<comment type="caution">
    <text evidence="2">The sequence shown here is derived from an EMBL/GenBank/DDBJ whole genome shotgun (WGS) entry which is preliminary data.</text>
</comment>
<feature type="compositionally biased region" description="Polar residues" evidence="1">
    <location>
        <begin position="164"/>
        <end position="176"/>
    </location>
</feature>
<dbReference type="EMBL" id="BRXU01000006">
    <property type="protein sequence ID" value="GLC52726.1"/>
    <property type="molecule type" value="Genomic_DNA"/>
</dbReference>
<dbReference type="Proteomes" id="UP001165080">
    <property type="component" value="Unassembled WGS sequence"/>
</dbReference>
<evidence type="ECO:0000313" key="3">
    <source>
        <dbReference type="Proteomes" id="UP001165080"/>
    </source>
</evidence>
<evidence type="ECO:0000313" key="2">
    <source>
        <dbReference type="EMBL" id="GLC52726.1"/>
    </source>
</evidence>
<feature type="region of interest" description="Disordered" evidence="1">
    <location>
        <begin position="321"/>
        <end position="341"/>
    </location>
</feature>
<feature type="compositionally biased region" description="Low complexity" evidence="1">
    <location>
        <begin position="631"/>
        <end position="662"/>
    </location>
</feature>
<feature type="compositionally biased region" description="Low complexity" evidence="1">
    <location>
        <begin position="853"/>
        <end position="862"/>
    </location>
</feature>
<feature type="region of interest" description="Disordered" evidence="1">
    <location>
        <begin position="1170"/>
        <end position="1189"/>
    </location>
</feature>